<dbReference type="EMBL" id="BMLT01000009">
    <property type="protein sequence ID" value="GGO85866.1"/>
    <property type="molecule type" value="Genomic_DNA"/>
</dbReference>
<name>A0A918DWL7_9GAMM</name>
<dbReference type="Gene3D" id="2.40.128.110">
    <property type="entry name" value="Lipid/polyisoprenoid-binding, YceI-like"/>
    <property type="match status" value="1"/>
</dbReference>
<dbReference type="Proteomes" id="UP000599578">
    <property type="component" value="Unassembled WGS sequence"/>
</dbReference>
<feature type="chain" id="PRO_5037320012" evidence="1">
    <location>
        <begin position="24"/>
        <end position="192"/>
    </location>
</feature>
<feature type="signal peptide" evidence="1">
    <location>
        <begin position="1"/>
        <end position="23"/>
    </location>
</feature>
<sequence length="192" mass="20663">MNIKLFKGLVLGGMIAASAPAFAADYVIDTKGAHANINLRVNHLGYSFVTGRFEDFNGTFSYDAENPNASSVKVEIDPASIDTNHAERDKHIKSADFLDVSNHPSVTFVSTAYTTNGDGTGVLAGDLTLRGVTKPVEIQVRQIGEGEDPWGGYRAGFHGTAELKLKDFGIEYNLGPAAEVVYLDLNVEGIRQ</sequence>
<dbReference type="InterPro" id="IPR007372">
    <property type="entry name" value="Lipid/polyisoprenoid-bd_YceI"/>
</dbReference>
<dbReference type="PANTHER" id="PTHR34406:SF1">
    <property type="entry name" value="PROTEIN YCEI"/>
    <property type="match status" value="1"/>
</dbReference>
<evidence type="ECO:0000256" key="1">
    <source>
        <dbReference type="SAM" id="SignalP"/>
    </source>
</evidence>
<evidence type="ECO:0000313" key="4">
    <source>
        <dbReference type="Proteomes" id="UP000599578"/>
    </source>
</evidence>
<accession>A0A918DWL7</accession>
<dbReference type="SUPFAM" id="SSF101874">
    <property type="entry name" value="YceI-like"/>
    <property type="match status" value="1"/>
</dbReference>
<evidence type="ECO:0000259" key="2">
    <source>
        <dbReference type="SMART" id="SM00867"/>
    </source>
</evidence>
<dbReference type="NCBIfam" id="NF002994">
    <property type="entry name" value="PRK03757.1"/>
    <property type="match status" value="1"/>
</dbReference>
<organism evidence="3 4">
    <name type="scientific">Marinobacterium nitratireducens</name>
    <dbReference type="NCBI Taxonomy" id="518897"/>
    <lineage>
        <taxon>Bacteria</taxon>
        <taxon>Pseudomonadati</taxon>
        <taxon>Pseudomonadota</taxon>
        <taxon>Gammaproteobacteria</taxon>
        <taxon>Oceanospirillales</taxon>
        <taxon>Oceanospirillaceae</taxon>
        <taxon>Marinobacterium</taxon>
    </lineage>
</organism>
<proteinExistence type="predicted"/>
<keyword evidence="4" id="KW-1185">Reference proteome</keyword>
<feature type="domain" description="Lipid/polyisoprenoid-binding YceI-like" evidence="2">
    <location>
        <begin position="25"/>
        <end position="190"/>
    </location>
</feature>
<protein>
    <submittedName>
        <fullName evidence="3">UPF0312 protein</fullName>
    </submittedName>
</protein>
<reference evidence="3 4" key="1">
    <citation type="journal article" date="2014" name="Int. J. Syst. Evol. Microbiol.">
        <title>Complete genome sequence of Corynebacterium casei LMG S-19264T (=DSM 44701T), isolated from a smear-ripened cheese.</title>
        <authorList>
            <consortium name="US DOE Joint Genome Institute (JGI-PGF)"/>
            <person name="Walter F."/>
            <person name="Albersmeier A."/>
            <person name="Kalinowski J."/>
            <person name="Ruckert C."/>
        </authorList>
    </citation>
    <scope>NUCLEOTIDE SEQUENCE [LARGE SCALE GENOMIC DNA]</scope>
    <source>
        <strain evidence="3 4">CGMCC 1.7286</strain>
    </source>
</reference>
<dbReference type="Pfam" id="PF04264">
    <property type="entry name" value="YceI"/>
    <property type="match status" value="1"/>
</dbReference>
<dbReference type="PANTHER" id="PTHR34406">
    <property type="entry name" value="PROTEIN YCEI"/>
    <property type="match status" value="1"/>
</dbReference>
<keyword evidence="1" id="KW-0732">Signal</keyword>
<dbReference type="AlphaFoldDB" id="A0A918DWL7"/>
<dbReference type="SMART" id="SM00867">
    <property type="entry name" value="YceI"/>
    <property type="match status" value="1"/>
</dbReference>
<evidence type="ECO:0000313" key="3">
    <source>
        <dbReference type="EMBL" id="GGO85866.1"/>
    </source>
</evidence>
<dbReference type="RefSeq" id="WP_188861934.1">
    <property type="nucleotide sequence ID" value="NZ_BMLT01000009.1"/>
</dbReference>
<gene>
    <name evidence="3" type="ORF">GCM10011348_35410</name>
</gene>
<comment type="caution">
    <text evidence="3">The sequence shown here is derived from an EMBL/GenBank/DDBJ whole genome shotgun (WGS) entry which is preliminary data.</text>
</comment>
<dbReference type="InterPro" id="IPR036761">
    <property type="entry name" value="TTHA0802/YceI-like_sf"/>
</dbReference>